<dbReference type="EMBL" id="JAPDRQ010000007">
    <property type="protein sequence ID" value="KAJ9663711.1"/>
    <property type="molecule type" value="Genomic_DNA"/>
</dbReference>
<proteinExistence type="predicted"/>
<reference evidence="1" key="1">
    <citation type="submission" date="2022-10" db="EMBL/GenBank/DDBJ databases">
        <title>Culturing micro-colonial fungi from biological soil crusts in the Mojave desert and describing Neophaeococcomyces mojavensis, and introducing the new genera and species Taxawa tesnikishii.</title>
        <authorList>
            <person name="Kurbessoian T."/>
            <person name="Stajich J.E."/>
        </authorList>
    </citation>
    <scope>NUCLEOTIDE SEQUENCE</scope>
    <source>
        <strain evidence="1">JES_112</strain>
    </source>
</reference>
<sequence length="1023" mass="113103">MDSEGVNQGYSEFTKAYQLPDFATLKPELDPKRENLIKKKGAKSWGCDNLRENGKSDDIPGGGLMYFEGAEHEATAQGLLLYDIHGNREVDAFTHEVWVVERDKYYALKFGRIIALAGDHYSTHDAEQPKPQRASICGFYYYKDLNDEACERRFRSAVESLAYDLDGYLPDVAKLMDTECVAWTNVADGKVTTDSGVMSAKQMYHKHECGIPTDAKWFKAEAAGAAGRLLSLYVWFAYVNFDHFGADAERAYAIGHATAIKVARQAAKAATDEQKSRGLNEAYLYEAFASHYLTDLFSSGHTRAPRRKFHTPNINMTALAGIKSQATGVFNGKEVPIWDYHCRYMHDDDSATGLLVRNEQGSQWIQYGDKQLLEPGNIVNRARVTQCLQASVDELWKLGFAYEGAVVDPLPKASEFAAMKLTPKPMLSYNDPSGGWTKAWGGYDQHNPAPLWRAESAKEPETDKWTFRKNLDDHSKFERQIGSPKGETKLLINVVATPESEKIRDAAFRQEGQFMESTIFPYLDTGGFLQVQELMVDGRVKRSLNIWGPADVKFRDNQNPCFTIRNRVIDFDTSTQSYDPKSLHWESWYDGKSTTMFHFHRSNDGKGDIVVAAYSVEDPAAQPASQCIDFKPEESWQFSVKSSGISESSLASGPFSGTRFMLGNLLQDNTPSSPGVATLLFNENGGAQVCYGAIRDGKYSEHHVFSDLNLKTDAIHFLKKLSWESNQQDTLVLASASSSVGKLNLNLRLFTNSPPQAPSSSSVQIPYDGSLEDVSVMVGSALGNKTSSIIAIATPATRSNTIGVIDPATSALTTHTCVTKSAKDIGAFVHHHLTAVLPTTAKAGVDIVTVSTYKKQNNYSLSFTSHLANPDSASLNKNPFTKCTTTDLPDPLAPYASSGAYFSIAWRRATTQDDSRCIMEIFSFFGVLGVRMFNTIDSEKGRSNPSKWTLAGMIPYMGQTSIGAGRGVHGDWGQGFMAWGCGKEKEFLDSNVTVDGRFGFRVQDAKREVVGGWNEGIRKKQPS</sequence>
<dbReference type="Proteomes" id="UP001172386">
    <property type="component" value="Unassembled WGS sequence"/>
</dbReference>
<name>A0ACC3AJ85_9EURO</name>
<protein>
    <submittedName>
        <fullName evidence="1">Uncharacterized protein</fullName>
    </submittedName>
</protein>
<comment type="caution">
    <text evidence="1">The sequence shown here is derived from an EMBL/GenBank/DDBJ whole genome shotgun (WGS) entry which is preliminary data.</text>
</comment>
<evidence type="ECO:0000313" key="2">
    <source>
        <dbReference type="Proteomes" id="UP001172386"/>
    </source>
</evidence>
<organism evidence="1 2">
    <name type="scientific">Neophaeococcomyces mojaviensis</name>
    <dbReference type="NCBI Taxonomy" id="3383035"/>
    <lineage>
        <taxon>Eukaryota</taxon>
        <taxon>Fungi</taxon>
        <taxon>Dikarya</taxon>
        <taxon>Ascomycota</taxon>
        <taxon>Pezizomycotina</taxon>
        <taxon>Eurotiomycetes</taxon>
        <taxon>Chaetothyriomycetidae</taxon>
        <taxon>Chaetothyriales</taxon>
        <taxon>Chaetothyriales incertae sedis</taxon>
        <taxon>Neophaeococcomyces</taxon>
    </lineage>
</organism>
<evidence type="ECO:0000313" key="1">
    <source>
        <dbReference type="EMBL" id="KAJ9663711.1"/>
    </source>
</evidence>
<keyword evidence="2" id="KW-1185">Reference proteome</keyword>
<gene>
    <name evidence="1" type="ORF">H2198_000723</name>
</gene>
<accession>A0ACC3AJ85</accession>